<dbReference type="PaxDb" id="65489-OBART08G23930.1"/>
<dbReference type="Gramene" id="OBART08G23930.1">
    <property type="protein sequence ID" value="OBART08G23930.1"/>
    <property type="gene ID" value="OBART08G23930"/>
</dbReference>
<dbReference type="HOGENOM" id="CLU_2926299_0_0_1"/>
<feature type="compositionally biased region" description="Basic and acidic residues" evidence="1">
    <location>
        <begin position="16"/>
        <end position="50"/>
    </location>
</feature>
<keyword evidence="3" id="KW-1185">Reference proteome</keyword>
<reference evidence="2" key="1">
    <citation type="journal article" date="2009" name="Rice">
        <title>De Novo Next Generation Sequencing of Plant Genomes.</title>
        <authorList>
            <person name="Rounsley S."/>
            <person name="Marri P.R."/>
            <person name="Yu Y."/>
            <person name="He R."/>
            <person name="Sisneros N."/>
            <person name="Goicoechea J.L."/>
            <person name="Lee S.J."/>
            <person name="Angelova A."/>
            <person name="Kudrna D."/>
            <person name="Luo M."/>
            <person name="Affourtit J."/>
            <person name="Desany B."/>
            <person name="Knight J."/>
            <person name="Niazi F."/>
            <person name="Egholm M."/>
            <person name="Wing R.A."/>
        </authorList>
    </citation>
    <scope>NUCLEOTIDE SEQUENCE [LARGE SCALE GENOMIC DNA]</scope>
    <source>
        <strain evidence="2">cv. IRGC 105608</strain>
    </source>
</reference>
<dbReference type="AlphaFoldDB" id="A0A0D3H3B2"/>
<proteinExistence type="predicted"/>
<feature type="region of interest" description="Disordered" evidence="1">
    <location>
        <begin position="1"/>
        <end position="61"/>
    </location>
</feature>
<evidence type="ECO:0000256" key="1">
    <source>
        <dbReference type="SAM" id="MobiDB-lite"/>
    </source>
</evidence>
<dbReference type="EnsemblPlants" id="OBART08G23930.1">
    <property type="protein sequence ID" value="OBART08G23930.1"/>
    <property type="gene ID" value="OBART08G23930"/>
</dbReference>
<name>A0A0D3H3B2_9ORYZ</name>
<organism evidence="2">
    <name type="scientific">Oryza barthii</name>
    <dbReference type="NCBI Taxonomy" id="65489"/>
    <lineage>
        <taxon>Eukaryota</taxon>
        <taxon>Viridiplantae</taxon>
        <taxon>Streptophyta</taxon>
        <taxon>Embryophyta</taxon>
        <taxon>Tracheophyta</taxon>
        <taxon>Spermatophyta</taxon>
        <taxon>Magnoliopsida</taxon>
        <taxon>Liliopsida</taxon>
        <taxon>Poales</taxon>
        <taxon>Poaceae</taxon>
        <taxon>BOP clade</taxon>
        <taxon>Oryzoideae</taxon>
        <taxon>Oryzeae</taxon>
        <taxon>Oryzinae</taxon>
        <taxon>Oryza</taxon>
    </lineage>
</organism>
<accession>A0A0D3H3B2</accession>
<protein>
    <submittedName>
        <fullName evidence="2">Uncharacterized protein</fullName>
    </submittedName>
</protein>
<evidence type="ECO:0000313" key="2">
    <source>
        <dbReference type="EnsemblPlants" id="OBART08G23930.1"/>
    </source>
</evidence>
<evidence type="ECO:0000313" key="3">
    <source>
        <dbReference type="Proteomes" id="UP000026960"/>
    </source>
</evidence>
<dbReference type="Proteomes" id="UP000026960">
    <property type="component" value="Chromosome 8"/>
</dbReference>
<reference evidence="2" key="2">
    <citation type="submission" date="2015-03" db="UniProtKB">
        <authorList>
            <consortium name="EnsemblPlants"/>
        </authorList>
    </citation>
    <scope>IDENTIFICATION</scope>
</reference>
<sequence length="61" mass="6228">MGMANGGISSPRGRGRGSETRRDPRVPRTRCGDGDGEKPSPEHGDGDGERGNFITSGAGTG</sequence>
<feature type="compositionally biased region" description="Low complexity" evidence="1">
    <location>
        <begin position="1"/>
        <end position="12"/>
    </location>
</feature>